<sequence length="90" mass="9980">MPEEVVEVAALGAPSIPDDSSFGDKNLLLSESYASASPLILEPSFRGGFFLLPVDPNQRRRILLSSSAGRWSLRGREMGTERYRCGEKFF</sequence>
<proteinExistence type="predicted"/>
<evidence type="ECO:0000313" key="2">
    <source>
        <dbReference type="Proteomes" id="UP001497516"/>
    </source>
</evidence>
<keyword evidence="2" id="KW-1185">Reference proteome</keyword>
<protein>
    <submittedName>
        <fullName evidence="1">Uncharacterized protein</fullName>
    </submittedName>
</protein>
<reference evidence="1 2" key="1">
    <citation type="submission" date="2024-04" db="EMBL/GenBank/DDBJ databases">
        <authorList>
            <person name="Fracassetti M."/>
        </authorList>
    </citation>
    <scope>NUCLEOTIDE SEQUENCE [LARGE SCALE GENOMIC DNA]</scope>
</reference>
<accession>A0AAV2E078</accession>
<dbReference type="Proteomes" id="UP001497516">
    <property type="component" value="Chromosome 3"/>
</dbReference>
<name>A0AAV2E078_9ROSI</name>
<organism evidence="1 2">
    <name type="scientific">Linum trigynum</name>
    <dbReference type="NCBI Taxonomy" id="586398"/>
    <lineage>
        <taxon>Eukaryota</taxon>
        <taxon>Viridiplantae</taxon>
        <taxon>Streptophyta</taxon>
        <taxon>Embryophyta</taxon>
        <taxon>Tracheophyta</taxon>
        <taxon>Spermatophyta</taxon>
        <taxon>Magnoliopsida</taxon>
        <taxon>eudicotyledons</taxon>
        <taxon>Gunneridae</taxon>
        <taxon>Pentapetalae</taxon>
        <taxon>rosids</taxon>
        <taxon>fabids</taxon>
        <taxon>Malpighiales</taxon>
        <taxon>Linaceae</taxon>
        <taxon>Linum</taxon>
    </lineage>
</organism>
<dbReference type="AlphaFoldDB" id="A0AAV2E078"/>
<dbReference type="EMBL" id="OZ034816">
    <property type="protein sequence ID" value="CAL1379309.1"/>
    <property type="molecule type" value="Genomic_DNA"/>
</dbReference>
<evidence type="ECO:0000313" key="1">
    <source>
        <dbReference type="EMBL" id="CAL1379309.1"/>
    </source>
</evidence>
<gene>
    <name evidence="1" type="ORF">LTRI10_LOCUS20837</name>
</gene>